<dbReference type="EMBL" id="OX459956">
    <property type="protein sequence ID" value="CAI9162122.1"/>
    <property type="molecule type" value="Genomic_DNA"/>
</dbReference>
<gene>
    <name evidence="3" type="ORF">MRATA1EN1_LOCUS11084</name>
</gene>
<feature type="compositionally biased region" description="Pro residues" evidence="1">
    <location>
        <begin position="147"/>
        <end position="157"/>
    </location>
</feature>
<sequence length="157" mass="16552">MSDAPRRDAESLVLALNLITPFCLAESSQDVSLIAMWLKTRGKKGQVCGSSVVMHPSFSHTSPSAPRLEKMGLEERRSPRPAPSPHLDKHAPPAPPPAADRRPGGRDGQAAGAARQRLTSKRQRPPAGGGPNQARLLPPGLTALPGRPAPPPPSAPR</sequence>
<feature type="compositionally biased region" description="Low complexity" evidence="1">
    <location>
        <begin position="134"/>
        <end position="146"/>
    </location>
</feature>
<evidence type="ECO:0000256" key="1">
    <source>
        <dbReference type="SAM" id="MobiDB-lite"/>
    </source>
</evidence>
<reference evidence="3" key="1">
    <citation type="submission" date="2023-04" db="EMBL/GenBank/DDBJ databases">
        <authorList>
            <consortium name="ELIXIR-Norway"/>
        </authorList>
    </citation>
    <scope>NUCLEOTIDE SEQUENCE [LARGE SCALE GENOMIC DNA]</scope>
</reference>
<feature type="compositionally biased region" description="Basic and acidic residues" evidence="1">
    <location>
        <begin position="67"/>
        <end position="78"/>
    </location>
</feature>
<evidence type="ECO:0000313" key="3">
    <source>
        <dbReference type="EMBL" id="CAI9162122.1"/>
    </source>
</evidence>
<keyword evidence="2" id="KW-0732">Signal</keyword>
<feature type="compositionally biased region" description="Low complexity" evidence="1">
    <location>
        <begin position="108"/>
        <end position="117"/>
    </location>
</feature>
<evidence type="ECO:0000256" key="2">
    <source>
        <dbReference type="SAM" id="SignalP"/>
    </source>
</evidence>
<organism evidence="3 4">
    <name type="scientific">Rangifer tarandus platyrhynchus</name>
    <name type="common">Svalbard reindeer</name>
    <dbReference type="NCBI Taxonomy" id="3082113"/>
    <lineage>
        <taxon>Eukaryota</taxon>
        <taxon>Metazoa</taxon>
        <taxon>Chordata</taxon>
        <taxon>Craniata</taxon>
        <taxon>Vertebrata</taxon>
        <taxon>Euteleostomi</taxon>
        <taxon>Mammalia</taxon>
        <taxon>Eutheria</taxon>
        <taxon>Laurasiatheria</taxon>
        <taxon>Artiodactyla</taxon>
        <taxon>Ruminantia</taxon>
        <taxon>Pecora</taxon>
        <taxon>Cervidae</taxon>
        <taxon>Odocoileinae</taxon>
        <taxon>Rangifer</taxon>
    </lineage>
</organism>
<keyword evidence="4" id="KW-1185">Reference proteome</keyword>
<feature type="region of interest" description="Disordered" evidence="1">
    <location>
        <begin position="54"/>
        <end position="157"/>
    </location>
</feature>
<protein>
    <submittedName>
        <fullName evidence="3">Uncharacterized protein</fullName>
    </submittedName>
</protein>
<feature type="signal peptide" evidence="2">
    <location>
        <begin position="1"/>
        <end position="25"/>
    </location>
</feature>
<dbReference type="Proteomes" id="UP001176941">
    <property type="component" value="Chromosome 20"/>
</dbReference>
<name>A0ABN8YKP2_RANTA</name>
<proteinExistence type="predicted"/>
<feature type="chain" id="PRO_5045039126" evidence="2">
    <location>
        <begin position="26"/>
        <end position="157"/>
    </location>
</feature>
<accession>A0ABN8YKP2</accession>
<evidence type="ECO:0000313" key="4">
    <source>
        <dbReference type="Proteomes" id="UP001176941"/>
    </source>
</evidence>